<proteinExistence type="predicted"/>
<keyword evidence="2" id="KW-0547">Nucleotide-binding</keyword>
<keyword evidence="1" id="KW-0808">Transferase</keyword>
<keyword evidence="7" id="KW-1185">Reference proteome</keyword>
<dbReference type="AlphaFoldDB" id="A0AAD7MKZ3"/>
<dbReference type="Pfam" id="PF07714">
    <property type="entry name" value="PK_Tyr_Ser-Thr"/>
    <property type="match status" value="1"/>
</dbReference>
<protein>
    <submittedName>
        <fullName evidence="6">Kinase-like domain-containing protein</fullName>
    </submittedName>
</protein>
<dbReference type="InterPro" id="IPR001245">
    <property type="entry name" value="Ser-Thr/Tyr_kinase_cat_dom"/>
</dbReference>
<keyword evidence="4" id="KW-0067">ATP-binding</keyword>
<evidence type="ECO:0000256" key="3">
    <source>
        <dbReference type="ARBA" id="ARBA00022777"/>
    </source>
</evidence>
<dbReference type="GO" id="GO:0005524">
    <property type="term" value="F:ATP binding"/>
    <property type="evidence" value="ECO:0007669"/>
    <property type="project" value="UniProtKB-KW"/>
</dbReference>
<dbReference type="PANTHER" id="PTHR44329:SF288">
    <property type="entry name" value="MITOGEN-ACTIVATED PROTEIN KINASE KINASE KINASE 20"/>
    <property type="match status" value="1"/>
</dbReference>
<name>A0AAD7MKZ3_9AGAR</name>
<organism evidence="6 7">
    <name type="scientific">Mycena metata</name>
    <dbReference type="NCBI Taxonomy" id="1033252"/>
    <lineage>
        <taxon>Eukaryota</taxon>
        <taxon>Fungi</taxon>
        <taxon>Dikarya</taxon>
        <taxon>Basidiomycota</taxon>
        <taxon>Agaricomycotina</taxon>
        <taxon>Agaricomycetes</taxon>
        <taxon>Agaricomycetidae</taxon>
        <taxon>Agaricales</taxon>
        <taxon>Marasmiineae</taxon>
        <taxon>Mycenaceae</taxon>
        <taxon>Mycena</taxon>
    </lineage>
</organism>
<sequence length="158" mass="17565">LVSPWMEHGTILSYLKDHGPANVDKFLYEIALGLQYLHSHDIVHGDLRGANILINDDWSACLADFGLSVFANATSVTHTSTRAGSLYWMAPELIDPDRFGCRFSRTPASNVYAFGCVCFEVRDAYTFSLHSRILNDSVIHRLTTIFRPLSSRGSAARG</sequence>
<dbReference type="EMBL" id="JARKIB010000233">
    <property type="protein sequence ID" value="KAJ7721142.1"/>
    <property type="molecule type" value="Genomic_DNA"/>
</dbReference>
<comment type="caution">
    <text evidence="6">The sequence shown here is derived from an EMBL/GenBank/DDBJ whole genome shotgun (WGS) entry which is preliminary data.</text>
</comment>
<dbReference type="InterPro" id="IPR051681">
    <property type="entry name" value="Ser/Thr_Kinases-Pseudokinases"/>
</dbReference>
<dbReference type="SUPFAM" id="SSF56112">
    <property type="entry name" value="Protein kinase-like (PK-like)"/>
    <property type="match status" value="1"/>
</dbReference>
<accession>A0AAD7MKZ3</accession>
<dbReference type="GO" id="GO:0004674">
    <property type="term" value="F:protein serine/threonine kinase activity"/>
    <property type="evidence" value="ECO:0007669"/>
    <property type="project" value="TreeGrafter"/>
</dbReference>
<dbReference type="InterPro" id="IPR008266">
    <property type="entry name" value="Tyr_kinase_AS"/>
</dbReference>
<keyword evidence="3 6" id="KW-0418">Kinase</keyword>
<evidence type="ECO:0000256" key="1">
    <source>
        <dbReference type="ARBA" id="ARBA00022679"/>
    </source>
</evidence>
<evidence type="ECO:0000313" key="6">
    <source>
        <dbReference type="EMBL" id="KAJ7721142.1"/>
    </source>
</evidence>
<dbReference type="PROSITE" id="PS50011">
    <property type="entry name" value="PROTEIN_KINASE_DOM"/>
    <property type="match status" value="1"/>
</dbReference>
<dbReference type="InterPro" id="IPR011009">
    <property type="entry name" value="Kinase-like_dom_sf"/>
</dbReference>
<evidence type="ECO:0000256" key="2">
    <source>
        <dbReference type="ARBA" id="ARBA00022741"/>
    </source>
</evidence>
<evidence type="ECO:0000259" key="5">
    <source>
        <dbReference type="PROSITE" id="PS50011"/>
    </source>
</evidence>
<gene>
    <name evidence="6" type="ORF">B0H16DRAFT_1335548</name>
</gene>
<evidence type="ECO:0000313" key="7">
    <source>
        <dbReference type="Proteomes" id="UP001215598"/>
    </source>
</evidence>
<dbReference type="PROSITE" id="PS00109">
    <property type="entry name" value="PROTEIN_KINASE_TYR"/>
    <property type="match status" value="1"/>
</dbReference>
<feature type="non-terminal residue" evidence="6">
    <location>
        <position position="1"/>
    </location>
</feature>
<feature type="domain" description="Protein kinase" evidence="5">
    <location>
        <begin position="1"/>
        <end position="158"/>
    </location>
</feature>
<dbReference type="InterPro" id="IPR000719">
    <property type="entry name" value="Prot_kinase_dom"/>
</dbReference>
<reference evidence="6" key="1">
    <citation type="submission" date="2023-03" db="EMBL/GenBank/DDBJ databases">
        <title>Massive genome expansion in bonnet fungi (Mycena s.s.) driven by repeated elements and novel gene families across ecological guilds.</title>
        <authorList>
            <consortium name="Lawrence Berkeley National Laboratory"/>
            <person name="Harder C.B."/>
            <person name="Miyauchi S."/>
            <person name="Viragh M."/>
            <person name="Kuo A."/>
            <person name="Thoen E."/>
            <person name="Andreopoulos B."/>
            <person name="Lu D."/>
            <person name="Skrede I."/>
            <person name="Drula E."/>
            <person name="Henrissat B."/>
            <person name="Morin E."/>
            <person name="Kohler A."/>
            <person name="Barry K."/>
            <person name="LaButti K."/>
            <person name="Morin E."/>
            <person name="Salamov A."/>
            <person name="Lipzen A."/>
            <person name="Mereny Z."/>
            <person name="Hegedus B."/>
            <person name="Baldrian P."/>
            <person name="Stursova M."/>
            <person name="Weitz H."/>
            <person name="Taylor A."/>
            <person name="Grigoriev I.V."/>
            <person name="Nagy L.G."/>
            <person name="Martin F."/>
            <person name="Kauserud H."/>
        </authorList>
    </citation>
    <scope>NUCLEOTIDE SEQUENCE</scope>
    <source>
        <strain evidence="6">CBHHK182m</strain>
    </source>
</reference>
<dbReference type="PANTHER" id="PTHR44329">
    <property type="entry name" value="SERINE/THREONINE-PROTEIN KINASE TNNI3K-RELATED"/>
    <property type="match status" value="1"/>
</dbReference>
<dbReference type="Gene3D" id="1.10.510.10">
    <property type="entry name" value="Transferase(Phosphotransferase) domain 1"/>
    <property type="match status" value="1"/>
</dbReference>
<dbReference type="Proteomes" id="UP001215598">
    <property type="component" value="Unassembled WGS sequence"/>
</dbReference>
<evidence type="ECO:0000256" key="4">
    <source>
        <dbReference type="ARBA" id="ARBA00022840"/>
    </source>
</evidence>